<accession>A0A6H3NQB5</accession>
<name>A0A6H3NQB5_9LEPT</name>
<organism evidence="1 2">
    <name type="scientific">Leptospira bandrabouensis</name>
    <dbReference type="NCBI Taxonomy" id="2484903"/>
    <lineage>
        <taxon>Bacteria</taxon>
        <taxon>Pseudomonadati</taxon>
        <taxon>Spirochaetota</taxon>
        <taxon>Spirochaetia</taxon>
        <taxon>Leptospirales</taxon>
        <taxon>Leptospiraceae</taxon>
        <taxon>Leptospira</taxon>
    </lineage>
</organism>
<comment type="caution">
    <text evidence="1">The sequence shown here is derived from an EMBL/GenBank/DDBJ whole genome shotgun (WGS) entry which is preliminary data.</text>
</comment>
<evidence type="ECO:0000313" key="2">
    <source>
        <dbReference type="Proteomes" id="UP000297649"/>
    </source>
</evidence>
<dbReference type="InterPro" id="IPR009100">
    <property type="entry name" value="AcylCoA_DH/oxidase_NM_dom_sf"/>
</dbReference>
<dbReference type="GO" id="GO:0016627">
    <property type="term" value="F:oxidoreductase activity, acting on the CH-CH group of donors"/>
    <property type="evidence" value="ECO:0007669"/>
    <property type="project" value="InterPro"/>
</dbReference>
<dbReference type="RefSeq" id="WP_135743185.1">
    <property type="nucleotide sequence ID" value="NZ_RQHT01000001.1"/>
</dbReference>
<dbReference type="OrthoDB" id="344304at2"/>
<dbReference type="Proteomes" id="UP000297649">
    <property type="component" value="Unassembled WGS sequence"/>
</dbReference>
<proteinExistence type="predicted"/>
<keyword evidence="2" id="KW-1185">Reference proteome</keyword>
<dbReference type="SUPFAM" id="SSF56645">
    <property type="entry name" value="Acyl-CoA dehydrogenase NM domain-like"/>
    <property type="match status" value="1"/>
</dbReference>
<sequence>MSETLENLILKYGEPGSPYPKDREELEIGFYRSWKPILIKEGFFRFLLGLETYLEFQKKLSHLAEEPVGVSLGLSCMVEVNVAGGILSQAEQIQRENQGQNLNQNDHQNRDTNSVGVWDLFWDAFRTGNPTKIFAVGVSEPGWETKLRKLSSTIVNGTLSGTKSFITNGAEADFILWVTKSDVGNPVYLVRRNKRIRNQSEELKPNDQKFITEESFHTDFTPLVTHLKLTLCEYPIDSSYLILENYGKLGIELRLKELLSLVSLLIGKTKKVSLENELVAEERKKLNLWRENFLSQCQGNPDADFLLSGFPYPTEGLLLALCKHWNLESPKDLKSVDPDYQLFVWEDQFTKALVQKKNRNLS</sequence>
<reference evidence="1" key="1">
    <citation type="journal article" date="2019" name="PLoS Negl. Trop. Dis.">
        <title>Revisiting the worldwide diversity of Leptospira species in the environment.</title>
        <authorList>
            <person name="Vincent A.T."/>
            <person name="Schiettekatte O."/>
            <person name="Bourhy P."/>
            <person name="Veyrier F.J."/>
            <person name="Picardeau M."/>
        </authorList>
    </citation>
    <scope>NUCLEOTIDE SEQUENCE [LARGE SCALE GENOMIC DNA]</scope>
    <source>
        <strain evidence="1">201601109</strain>
    </source>
</reference>
<dbReference type="AlphaFoldDB" id="A0A6H3NQB5"/>
<dbReference type="EMBL" id="RQHU01000019">
    <property type="protein sequence ID" value="TGN12425.1"/>
    <property type="molecule type" value="Genomic_DNA"/>
</dbReference>
<gene>
    <name evidence="1" type="ORF">EHR08_13705</name>
</gene>
<evidence type="ECO:0000313" key="1">
    <source>
        <dbReference type="EMBL" id="TGN12425.1"/>
    </source>
</evidence>
<protein>
    <submittedName>
        <fullName evidence="1">Acyl-CoA dehydrogenase</fullName>
    </submittedName>
</protein>